<dbReference type="InterPro" id="IPR011006">
    <property type="entry name" value="CheY-like_superfamily"/>
</dbReference>
<dbReference type="InterPro" id="IPR058245">
    <property type="entry name" value="NreC/VraR/RcsB-like_REC"/>
</dbReference>
<evidence type="ECO:0000259" key="9">
    <source>
        <dbReference type="PROSITE" id="PS50110"/>
    </source>
</evidence>
<keyword evidence="11" id="KW-1185">Reference proteome</keyword>
<dbReference type="RefSeq" id="WP_151140940.1">
    <property type="nucleotide sequence ID" value="NZ_WAGX01000003.1"/>
</dbReference>
<dbReference type="Pfam" id="PF00196">
    <property type="entry name" value="GerE"/>
    <property type="match status" value="1"/>
</dbReference>
<keyword evidence="5" id="KW-0804">Transcription</keyword>
<dbReference type="CDD" id="cd17535">
    <property type="entry name" value="REC_NarL-like"/>
    <property type="match status" value="1"/>
</dbReference>
<dbReference type="PROSITE" id="PS50110">
    <property type="entry name" value="RESPONSE_REGULATORY"/>
    <property type="match status" value="1"/>
</dbReference>
<dbReference type="SMART" id="SM00448">
    <property type="entry name" value="REC"/>
    <property type="match status" value="1"/>
</dbReference>
<evidence type="ECO:0000256" key="7">
    <source>
        <dbReference type="PROSITE-ProRule" id="PRU00169"/>
    </source>
</evidence>
<evidence type="ECO:0000256" key="6">
    <source>
        <dbReference type="ARBA" id="ARBA00024867"/>
    </source>
</evidence>
<name>A0A7V7UHT7_9FIRM</name>
<proteinExistence type="predicted"/>
<dbReference type="InterPro" id="IPR000792">
    <property type="entry name" value="Tscrpt_reg_LuxR_C"/>
</dbReference>
<keyword evidence="4" id="KW-0238">DNA-binding</keyword>
<dbReference type="PANTHER" id="PTHR43214:SF42">
    <property type="entry name" value="TRANSCRIPTIONAL REGULATORY PROTEIN DESR"/>
    <property type="match status" value="1"/>
</dbReference>
<dbReference type="InterPro" id="IPR001789">
    <property type="entry name" value="Sig_transdc_resp-reg_receiver"/>
</dbReference>
<comment type="caution">
    <text evidence="10">The sequence shown here is derived from an EMBL/GenBank/DDBJ whole genome shotgun (WGS) entry which is preliminary data.</text>
</comment>
<gene>
    <name evidence="10" type="ORF">F7O84_01135</name>
</gene>
<dbReference type="GO" id="GO:0003677">
    <property type="term" value="F:DNA binding"/>
    <property type="evidence" value="ECO:0007669"/>
    <property type="project" value="UniProtKB-KW"/>
</dbReference>
<dbReference type="PANTHER" id="PTHR43214">
    <property type="entry name" value="TWO-COMPONENT RESPONSE REGULATOR"/>
    <property type="match status" value="1"/>
</dbReference>
<dbReference type="OrthoDB" id="9779069at2"/>
<feature type="domain" description="Response regulatory" evidence="9">
    <location>
        <begin position="5"/>
        <end position="118"/>
    </location>
</feature>
<feature type="modified residue" description="4-aspartylphosphate" evidence="7">
    <location>
        <position position="56"/>
    </location>
</feature>
<accession>A0A7V7UHT7</accession>
<dbReference type="GO" id="GO:0000160">
    <property type="term" value="P:phosphorelay signal transduction system"/>
    <property type="evidence" value="ECO:0007669"/>
    <property type="project" value="InterPro"/>
</dbReference>
<dbReference type="Gene3D" id="1.10.10.10">
    <property type="entry name" value="Winged helix-like DNA-binding domain superfamily/Winged helix DNA-binding domain"/>
    <property type="match status" value="1"/>
</dbReference>
<dbReference type="InterPro" id="IPR016032">
    <property type="entry name" value="Sig_transdc_resp-reg_C-effctor"/>
</dbReference>
<reference evidence="10 11" key="1">
    <citation type="submission" date="2019-09" db="EMBL/GenBank/DDBJ databases">
        <authorList>
            <person name="Valk L.C."/>
        </authorList>
    </citation>
    <scope>NUCLEOTIDE SEQUENCE [LARGE SCALE GENOMIC DNA]</scope>
    <source>
        <strain evidence="10">GalUA</strain>
    </source>
</reference>
<dbReference type="InterPro" id="IPR039420">
    <property type="entry name" value="WalR-like"/>
</dbReference>
<sequence length="197" mass="21808">MKEIKIIIVDDHKMLASALAAQLNKEEGIAVIETITDPTHLIKSLKEKQPDALLMDVRMGEFNGLELSKKIKEENAEIKIILMSGYHISHMAKDNGADAFASKEENISSLVQTIKKVCIDQANVFPMCEENMVLTNAEVKVLELISLDKTRKEIAAELYISEKTVTNHISSILSKLHVRSRIGAIMKGVELGIIGAK</sequence>
<evidence type="ECO:0000256" key="2">
    <source>
        <dbReference type="ARBA" id="ARBA00022553"/>
    </source>
</evidence>
<evidence type="ECO:0000256" key="5">
    <source>
        <dbReference type="ARBA" id="ARBA00023163"/>
    </source>
</evidence>
<evidence type="ECO:0000259" key="8">
    <source>
        <dbReference type="PROSITE" id="PS50043"/>
    </source>
</evidence>
<dbReference type="SUPFAM" id="SSF52172">
    <property type="entry name" value="CheY-like"/>
    <property type="match status" value="1"/>
</dbReference>
<dbReference type="PROSITE" id="PS50043">
    <property type="entry name" value="HTH_LUXR_2"/>
    <property type="match status" value="1"/>
</dbReference>
<evidence type="ECO:0000256" key="4">
    <source>
        <dbReference type="ARBA" id="ARBA00023125"/>
    </source>
</evidence>
<dbReference type="GO" id="GO:0006355">
    <property type="term" value="P:regulation of DNA-templated transcription"/>
    <property type="evidence" value="ECO:0007669"/>
    <property type="project" value="InterPro"/>
</dbReference>
<evidence type="ECO:0000256" key="1">
    <source>
        <dbReference type="ARBA" id="ARBA00018672"/>
    </source>
</evidence>
<dbReference type="SMART" id="SM00421">
    <property type="entry name" value="HTH_LUXR"/>
    <property type="match status" value="1"/>
</dbReference>
<dbReference type="SUPFAM" id="SSF46894">
    <property type="entry name" value="C-terminal effector domain of the bipartite response regulators"/>
    <property type="match status" value="1"/>
</dbReference>
<dbReference type="PRINTS" id="PR00038">
    <property type="entry name" value="HTHLUXR"/>
</dbReference>
<reference evidence="10 11" key="2">
    <citation type="submission" date="2020-02" db="EMBL/GenBank/DDBJ databases">
        <title>Candidatus Galacturonibacter soehngenii shows hetero-acetogenic catabolism of galacturonic acid but lacks a canonical carbon monoxide dehydrogenase/acetyl-CoA synthase complex.</title>
        <authorList>
            <person name="Diender M."/>
            <person name="Stouten G.R."/>
            <person name="Petersen J.F."/>
            <person name="Nielsen P.H."/>
            <person name="Dueholm M.S."/>
            <person name="Pronk J.T."/>
            <person name="Van Loosdrecht M.C.M."/>
        </authorList>
    </citation>
    <scope>NUCLEOTIDE SEQUENCE [LARGE SCALE GENOMIC DNA]</scope>
    <source>
        <strain evidence="10">GalUA</strain>
    </source>
</reference>
<evidence type="ECO:0000313" key="10">
    <source>
        <dbReference type="EMBL" id="KAB1440468.1"/>
    </source>
</evidence>
<dbReference type="Pfam" id="PF00072">
    <property type="entry name" value="Response_reg"/>
    <property type="match status" value="1"/>
</dbReference>
<protein>
    <recommendedName>
        <fullName evidence="1">Stage 0 sporulation protein A homolog</fullName>
    </recommendedName>
</protein>
<keyword evidence="2 7" id="KW-0597">Phosphoprotein</keyword>
<dbReference type="EMBL" id="WAGX01000003">
    <property type="protein sequence ID" value="KAB1440468.1"/>
    <property type="molecule type" value="Genomic_DNA"/>
</dbReference>
<dbReference type="Gene3D" id="3.40.50.2300">
    <property type="match status" value="1"/>
</dbReference>
<dbReference type="Proteomes" id="UP000461768">
    <property type="component" value="Unassembled WGS sequence"/>
</dbReference>
<evidence type="ECO:0000256" key="3">
    <source>
        <dbReference type="ARBA" id="ARBA00023015"/>
    </source>
</evidence>
<dbReference type="InterPro" id="IPR036388">
    <property type="entry name" value="WH-like_DNA-bd_sf"/>
</dbReference>
<dbReference type="CDD" id="cd06170">
    <property type="entry name" value="LuxR_C_like"/>
    <property type="match status" value="1"/>
</dbReference>
<dbReference type="AlphaFoldDB" id="A0A7V7UHT7"/>
<comment type="function">
    <text evidence="6">May play the central regulatory role in sporulation. It may be an element of the effector pathway responsible for the activation of sporulation genes in response to nutritional stress. Spo0A may act in concert with spo0H (a sigma factor) to control the expression of some genes that are critical to the sporulation process.</text>
</comment>
<keyword evidence="3" id="KW-0805">Transcription regulation</keyword>
<evidence type="ECO:0000313" key="11">
    <source>
        <dbReference type="Proteomes" id="UP000461768"/>
    </source>
</evidence>
<organism evidence="10 11">
    <name type="scientific">Candidatus Galacturonatibacter soehngenii</name>
    <dbReference type="NCBI Taxonomy" id="2307010"/>
    <lineage>
        <taxon>Bacteria</taxon>
        <taxon>Bacillati</taxon>
        <taxon>Bacillota</taxon>
        <taxon>Clostridia</taxon>
        <taxon>Lachnospirales</taxon>
        <taxon>Lachnospiraceae</taxon>
        <taxon>Candidatus Galacturonatibacter</taxon>
    </lineage>
</organism>
<feature type="domain" description="HTH luxR-type" evidence="8">
    <location>
        <begin position="127"/>
        <end position="192"/>
    </location>
</feature>